<dbReference type="Gene3D" id="3.10.20.30">
    <property type="match status" value="1"/>
</dbReference>
<dbReference type="FunFam" id="3.10.20.30:FF:000007">
    <property type="entry name" value="Succinate dehydrogenase [ubiquinone] iron-sulfur subunit, mitochondrial"/>
    <property type="match status" value="1"/>
</dbReference>
<keyword evidence="13" id="KW-0408">Iron</keyword>
<evidence type="ECO:0000256" key="5">
    <source>
        <dbReference type="ARBA" id="ARBA00009433"/>
    </source>
</evidence>
<evidence type="ECO:0000313" key="19">
    <source>
        <dbReference type="Proteomes" id="UP001233999"/>
    </source>
</evidence>
<dbReference type="AlphaFoldDB" id="A0AAD7Z8W1"/>
<evidence type="ECO:0000256" key="14">
    <source>
        <dbReference type="ARBA" id="ARBA00023014"/>
    </source>
</evidence>
<accession>A0AAD7Z8W1</accession>
<comment type="caution">
    <text evidence="18">The sequence shown here is derived from an EMBL/GenBank/DDBJ whole genome shotgun (WGS) entry which is preliminary data.</text>
</comment>
<dbReference type="InterPro" id="IPR050573">
    <property type="entry name" value="SDH/FRD_Iron-Sulfur"/>
</dbReference>
<organism evidence="18 19">
    <name type="scientific">Diploptera punctata</name>
    <name type="common">Pacific beetle cockroach</name>
    <dbReference type="NCBI Taxonomy" id="6984"/>
    <lineage>
        <taxon>Eukaryota</taxon>
        <taxon>Metazoa</taxon>
        <taxon>Ecdysozoa</taxon>
        <taxon>Arthropoda</taxon>
        <taxon>Hexapoda</taxon>
        <taxon>Insecta</taxon>
        <taxon>Pterygota</taxon>
        <taxon>Neoptera</taxon>
        <taxon>Polyneoptera</taxon>
        <taxon>Dictyoptera</taxon>
        <taxon>Blattodea</taxon>
        <taxon>Blaberoidea</taxon>
        <taxon>Blaberidae</taxon>
        <taxon>Diplopterinae</taxon>
        <taxon>Diploptera</taxon>
    </lineage>
</organism>
<keyword evidence="11" id="KW-0479">Metal-binding</keyword>
<dbReference type="InterPro" id="IPR001041">
    <property type="entry name" value="2Fe-2S_ferredoxin-type"/>
</dbReference>
<comment type="cofactor">
    <cofactor evidence="2">
        <name>[4Fe-4S] cluster</name>
        <dbReference type="ChEBI" id="CHEBI:49883"/>
    </cofactor>
</comment>
<dbReference type="Gene3D" id="1.10.1060.10">
    <property type="entry name" value="Alpha-helical ferredoxin"/>
    <property type="match status" value="1"/>
</dbReference>
<dbReference type="InterPro" id="IPR025192">
    <property type="entry name" value="Succ_DH/fum_Rdtase_N"/>
</dbReference>
<dbReference type="SUPFAM" id="SSF46548">
    <property type="entry name" value="alpha-helical ferredoxin"/>
    <property type="match status" value="1"/>
</dbReference>
<evidence type="ECO:0000256" key="2">
    <source>
        <dbReference type="ARBA" id="ARBA00001966"/>
    </source>
</evidence>
<dbReference type="GO" id="GO:0051539">
    <property type="term" value="F:4 iron, 4 sulfur cluster binding"/>
    <property type="evidence" value="ECO:0007669"/>
    <property type="project" value="UniProtKB-KW"/>
</dbReference>
<evidence type="ECO:0000256" key="8">
    <source>
        <dbReference type="ARBA" id="ARBA00022485"/>
    </source>
</evidence>
<dbReference type="InterPro" id="IPR006058">
    <property type="entry name" value="2Fe2S_fd_BS"/>
</dbReference>
<dbReference type="GO" id="GO:0005743">
    <property type="term" value="C:mitochondrial inner membrane"/>
    <property type="evidence" value="ECO:0007669"/>
    <property type="project" value="UniProtKB-SubCell"/>
</dbReference>
<dbReference type="EMBL" id="JASPKZ010009821">
    <property type="protein sequence ID" value="KAJ9575747.1"/>
    <property type="molecule type" value="Genomic_DNA"/>
</dbReference>
<dbReference type="GO" id="GO:0022904">
    <property type="term" value="P:respiratory electron transport chain"/>
    <property type="evidence" value="ECO:0007669"/>
    <property type="project" value="TreeGrafter"/>
</dbReference>
<dbReference type="GO" id="GO:0006099">
    <property type="term" value="P:tricarboxylic acid cycle"/>
    <property type="evidence" value="ECO:0007669"/>
    <property type="project" value="UniProtKB-KW"/>
</dbReference>
<gene>
    <name evidence="18" type="ORF">L9F63_007393</name>
</gene>
<comment type="pathway">
    <text evidence="4">Carbohydrate metabolism; tricarboxylic acid cycle; fumarate from succinate (eukaryal route): step 1/1.</text>
</comment>
<evidence type="ECO:0000256" key="11">
    <source>
        <dbReference type="ARBA" id="ARBA00022723"/>
    </source>
</evidence>
<dbReference type="GO" id="GO:0009055">
    <property type="term" value="F:electron transfer activity"/>
    <property type="evidence" value="ECO:0007669"/>
    <property type="project" value="InterPro"/>
</dbReference>
<dbReference type="EC" id="1.3.5.1" evidence="6"/>
<keyword evidence="12" id="KW-0560">Oxidoreductase</keyword>
<dbReference type="InterPro" id="IPR036010">
    <property type="entry name" value="2Fe-2S_ferredoxin-like_sf"/>
</dbReference>
<dbReference type="GO" id="GO:0046872">
    <property type="term" value="F:metal ion binding"/>
    <property type="evidence" value="ECO:0007669"/>
    <property type="project" value="UniProtKB-KW"/>
</dbReference>
<evidence type="ECO:0000259" key="17">
    <source>
        <dbReference type="PROSITE" id="PS51085"/>
    </source>
</evidence>
<evidence type="ECO:0000313" key="18">
    <source>
        <dbReference type="EMBL" id="KAJ9575747.1"/>
    </source>
</evidence>
<keyword evidence="19" id="KW-1185">Reference proteome</keyword>
<dbReference type="Proteomes" id="UP001233999">
    <property type="component" value="Unassembled WGS sequence"/>
</dbReference>
<comment type="cofactor">
    <cofactor evidence="1">
        <name>[3Fe-4S] cluster</name>
        <dbReference type="ChEBI" id="CHEBI:21137"/>
    </cofactor>
</comment>
<comment type="similarity">
    <text evidence="5">Belongs to the succinate dehydrogenase/fumarate reductase iron-sulfur protein family.</text>
</comment>
<evidence type="ECO:0000256" key="3">
    <source>
        <dbReference type="ARBA" id="ARBA00004443"/>
    </source>
</evidence>
<evidence type="ECO:0000256" key="16">
    <source>
        <dbReference type="ARBA" id="ARBA00034078"/>
    </source>
</evidence>
<dbReference type="NCBIfam" id="TIGR00384">
    <property type="entry name" value="dhsB"/>
    <property type="match status" value="1"/>
</dbReference>
<dbReference type="SUPFAM" id="SSF54292">
    <property type="entry name" value="2Fe-2S ferredoxin-like"/>
    <property type="match status" value="1"/>
</dbReference>
<proteinExistence type="inferred from homology"/>
<name>A0AAD7Z8W1_DIPPU</name>
<evidence type="ECO:0000256" key="13">
    <source>
        <dbReference type="ARBA" id="ARBA00023004"/>
    </source>
</evidence>
<dbReference type="GO" id="GO:0051537">
    <property type="term" value="F:2 iron, 2 sulfur cluster binding"/>
    <property type="evidence" value="ECO:0007669"/>
    <property type="project" value="UniProtKB-KW"/>
</dbReference>
<evidence type="ECO:0000256" key="1">
    <source>
        <dbReference type="ARBA" id="ARBA00001927"/>
    </source>
</evidence>
<keyword evidence="8" id="KW-0004">4Fe-4S</keyword>
<protein>
    <recommendedName>
        <fullName evidence="7">Succinate dehydrogenase [ubiquinone] iron-sulfur subunit, mitochondrial</fullName>
        <ecNumber evidence="6">1.3.5.1</ecNumber>
    </recommendedName>
</protein>
<evidence type="ECO:0000256" key="4">
    <source>
        <dbReference type="ARBA" id="ARBA00004788"/>
    </source>
</evidence>
<dbReference type="PROSITE" id="PS00197">
    <property type="entry name" value="2FE2S_FER_1"/>
    <property type="match status" value="1"/>
</dbReference>
<feature type="non-terminal residue" evidence="18">
    <location>
        <position position="216"/>
    </location>
</feature>
<dbReference type="InterPro" id="IPR004489">
    <property type="entry name" value="Succ_DH/fum_Rdtase_Fe-S"/>
</dbReference>
<dbReference type="GO" id="GO:0008177">
    <property type="term" value="F:succinate dehydrogenase (quinone) activity"/>
    <property type="evidence" value="ECO:0007669"/>
    <property type="project" value="UniProtKB-EC"/>
</dbReference>
<comment type="cofactor">
    <cofactor evidence="16">
        <name>[2Fe-2S] cluster</name>
        <dbReference type="ChEBI" id="CHEBI:190135"/>
    </cofactor>
</comment>
<evidence type="ECO:0000256" key="7">
    <source>
        <dbReference type="ARBA" id="ARBA00016766"/>
    </source>
</evidence>
<dbReference type="CDD" id="cd00207">
    <property type="entry name" value="fer2"/>
    <property type="match status" value="1"/>
</dbReference>
<sequence length="216" mass="25296">MHKGSKLLNFRKYILQIQNWRTVATHTSGEKYKTFKIYRWNPETPHIKPHLQEYTIDLSKCGRMVLDALIKIKAECDPTLSFRRSCREGICGTCAVNIAGVNTLACTTTIASLGKGTTKIYPLPHMYVIRDLIPDMTLFYNSYSKVQPWLQRTDSKDISKKTTPYMQSIRDQEKMAYRWIIDSRDHNHEERLHRLKDKFSVYQCHTIMNCTNTCPR</sequence>
<evidence type="ECO:0000256" key="9">
    <source>
        <dbReference type="ARBA" id="ARBA00022532"/>
    </source>
</evidence>
<dbReference type="Pfam" id="PF13085">
    <property type="entry name" value="Fer2_3"/>
    <property type="match status" value="1"/>
</dbReference>
<reference evidence="18" key="1">
    <citation type="journal article" date="2023" name="IScience">
        <title>Live-bearing cockroach genome reveals convergent evolutionary mechanisms linked to viviparity in insects and beyond.</title>
        <authorList>
            <person name="Fouks B."/>
            <person name="Harrison M.C."/>
            <person name="Mikhailova A.A."/>
            <person name="Marchal E."/>
            <person name="English S."/>
            <person name="Carruthers M."/>
            <person name="Jennings E.C."/>
            <person name="Chiamaka E.L."/>
            <person name="Frigard R.A."/>
            <person name="Pippel M."/>
            <person name="Attardo G.M."/>
            <person name="Benoit J.B."/>
            <person name="Bornberg-Bauer E."/>
            <person name="Tobe S.S."/>
        </authorList>
    </citation>
    <scope>NUCLEOTIDE SEQUENCE</scope>
    <source>
        <strain evidence="18">Stay&amp;Tobe</strain>
    </source>
</reference>
<keyword evidence="15" id="KW-0003">3Fe-4S</keyword>
<keyword evidence="10" id="KW-0001">2Fe-2S</keyword>
<evidence type="ECO:0000256" key="15">
    <source>
        <dbReference type="ARBA" id="ARBA00023291"/>
    </source>
</evidence>
<dbReference type="PANTHER" id="PTHR11921:SF29">
    <property type="entry name" value="SUCCINATE DEHYDROGENASE [UBIQUINONE] IRON-SULFUR SUBUNIT, MITOCHONDRIAL"/>
    <property type="match status" value="1"/>
</dbReference>
<evidence type="ECO:0000256" key="10">
    <source>
        <dbReference type="ARBA" id="ARBA00022714"/>
    </source>
</evidence>
<keyword evidence="9" id="KW-0816">Tricarboxylic acid cycle</keyword>
<keyword evidence="14" id="KW-0411">Iron-sulfur</keyword>
<dbReference type="PROSITE" id="PS51085">
    <property type="entry name" value="2FE2S_FER_2"/>
    <property type="match status" value="1"/>
</dbReference>
<dbReference type="PANTHER" id="PTHR11921">
    <property type="entry name" value="SUCCINATE DEHYDROGENASE IRON-SULFUR PROTEIN"/>
    <property type="match status" value="1"/>
</dbReference>
<feature type="domain" description="2Fe-2S ferredoxin-type" evidence="17">
    <location>
        <begin position="45"/>
        <end position="126"/>
    </location>
</feature>
<comment type="subcellular location">
    <subcellularLocation>
        <location evidence="3">Mitochondrion inner membrane</location>
        <topology evidence="3">Peripheral membrane protein</topology>
        <orientation evidence="3">Matrix side</orientation>
    </subcellularLocation>
</comment>
<reference evidence="18" key="2">
    <citation type="submission" date="2023-05" db="EMBL/GenBank/DDBJ databases">
        <authorList>
            <person name="Fouks B."/>
        </authorList>
    </citation>
    <scope>NUCLEOTIDE SEQUENCE</scope>
    <source>
        <strain evidence="18">Stay&amp;Tobe</strain>
        <tissue evidence="18">Testes</tissue>
    </source>
</reference>
<dbReference type="GO" id="GO:0051538">
    <property type="term" value="F:3 iron, 4 sulfur cluster binding"/>
    <property type="evidence" value="ECO:0007669"/>
    <property type="project" value="UniProtKB-KW"/>
</dbReference>
<dbReference type="InterPro" id="IPR009051">
    <property type="entry name" value="Helical_ferredxn"/>
</dbReference>
<evidence type="ECO:0000256" key="12">
    <source>
        <dbReference type="ARBA" id="ARBA00023002"/>
    </source>
</evidence>
<dbReference type="InterPro" id="IPR012675">
    <property type="entry name" value="Beta-grasp_dom_sf"/>
</dbReference>
<evidence type="ECO:0000256" key="6">
    <source>
        <dbReference type="ARBA" id="ARBA00012792"/>
    </source>
</evidence>